<organism evidence="1 2">
    <name type="scientific">Leptospira stimsonii</name>
    <dbReference type="NCBI Taxonomy" id="2202203"/>
    <lineage>
        <taxon>Bacteria</taxon>
        <taxon>Pseudomonadati</taxon>
        <taxon>Spirochaetota</taxon>
        <taxon>Spirochaetia</taxon>
        <taxon>Leptospirales</taxon>
        <taxon>Leptospiraceae</taxon>
        <taxon>Leptospira</taxon>
    </lineage>
</organism>
<keyword evidence="2" id="KW-1185">Reference proteome</keyword>
<proteinExistence type="predicted"/>
<gene>
    <name evidence="1" type="ORF">EHQ90_22145</name>
</gene>
<reference evidence="2" key="1">
    <citation type="journal article" date="2019" name="PLoS Negl. Trop. Dis.">
        <title>Revisiting the worldwide diversity of Leptospira species in the environment.</title>
        <authorList>
            <person name="Vincent A.T."/>
            <person name="Schiettekatte O."/>
            <person name="Bourhy P."/>
            <person name="Veyrier F.J."/>
            <person name="Picardeau M."/>
        </authorList>
    </citation>
    <scope>NUCLEOTIDE SEQUENCE [LARGE SCALE GENOMIC DNA]</scope>
    <source>
        <strain evidence="2">201702407</strain>
    </source>
</reference>
<dbReference type="RefSeq" id="WP_135686614.1">
    <property type="nucleotide sequence ID" value="NZ_RQEQ01000008.1"/>
</dbReference>
<comment type="caution">
    <text evidence="1">The sequence shown here is derived from an EMBL/GenBank/DDBJ whole genome shotgun (WGS) entry which is preliminary data.</text>
</comment>
<evidence type="ECO:0000313" key="1">
    <source>
        <dbReference type="EMBL" id="TGM08793.1"/>
    </source>
</evidence>
<accession>A0ABY2MV15</accession>
<name>A0ABY2MV15_9LEPT</name>
<sequence>MPDLPDLVDFKYTPKGIVYHVVDYSGYSGEVNIPDSLKTYNGFFEDSERRRVGFRVQNGSVYREMNIAKIYSTDPQIPWFNKIFSQANGQIPNFSKVIKTYDFDSGGTSVPIPTSVKDEAEKFYKATKEILLFGLAGVIAWKIFGDHFMGRKRK</sequence>
<dbReference type="Proteomes" id="UP000297422">
    <property type="component" value="Unassembled WGS sequence"/>
</dbReference>
<dbReference type="EMBL" id="RQGT01000134">
    <property type="protein sequence ID" value="TGM08793.1"/>
    <property type="molecule type" value="Genomic_DNA"/>
</dbReference>
<protein>
    <recommendedName>
        <fullName evidence="3">DUF3592 domain-containing protein</fullName>
    </recommendedName>
</protein>
<evidence type="ECO:0008006" key="3">
    <source>
        <dbReference type="Google" id="ProtNLM"/>
    </source>
</evidence>
<evidence type="ECO:0000313" key="2">
    <source>
        <dbReference type="Proteomes" id="UP000297422"/>
    </source>
</evidence>